<evidence type="ECO:0000256" key="3">
    <source>
        <dbReference type="ARBA" id="ARBA00022729"/>
    </source>
</evidence>
<comment type="caution">
    <text evidence="10">The sequence shown here is derived from an EMBL/GenBank/DDBJ whole genome shotgun (WGS) entry which is preliminary data.</text>
</comment>
<dbReference type="PROSITE" id="PS00139">
    <property type="entry name" value="THIOL_PROTEASE_CYS"/>
    <property type="match status" value="1"/>
</dbReference>
<gene>
    <name evidence="10" type="primary">RvY_11467-1</name>
    <name evidence="10" type="synonym">RvY_11467.1</name>
    <name evidence="10" type="ORF">RvY_11467</name>
</gene>
<dbReference type="OrthoDB" id="640249at2759"/>
<dbReference type="Gene3D" id="3.90.70.10">
    <property type="entry name" value="Cysteine proteinases"/>
    <property type="match status" value="1"/>
</dbReference>
<name>A0A1D1VIL4_RAMVA</name>
<feature type="domain" description="Peptidase C1A papain C-terminal" evidence="9">
    <location>
        <begin position="94"/>
        <end position="340"/>
    </location>
</feature>
<dbReference type="CDD" id="cd02620">
    <property type="entry name" value="Peptidase_C1A_CathepsinB"/>
    <property type="match status" value="1"/>
</dbReference>
<dbReference type="PANTHER" id="PTHR12411">
    <property type="entry name" value="CYSTEINE PROTEASE FAMILY C1-RELATED"/>
    <property type="match status" value="1"/>
</dbReference>
<feature type="signal peptide" evidence="8">
    <location>
        <begin position="1"/>
        <end position="18"/>
    </location>
</feature>
<evidence type="ECO:0000256" key="7">
    <source>
        <dbReference type="ARBA" id="ARBA00023157"/>
    </source>
</evidence>
<dbReference type="Pfam" id="PF08127">
    <property type="entry name" value="Propeptide_C1"/>
    <property type="match status" value="1"/>
</dbReference>
<evidence type="ECO:0000256" key="6">
    <source>
        <dbReference type="ARBA" id="ARBA00023145"/>
    </source>
</evidence>
<keyword evidence="6" id="KW-0865">Zymogen</keyword>
<dbReference type="STRING" id="947166.A0A1D1VIL4"/>
<dbReference type="GO" id="GO:0004197">
    <property type="term" value="F:cysteine-type endopeptidase activity"/>
    <property type="evidence" value="ECO:0007669"/>
    <property type="project" value="InterPro"/>
</dbReference>
<keyword evidence="2" id="KW-0645">Protease</keyword>
<dbReference type="InterPro" id="IPR025660">
    <property type="entry name" value="Pept_his_AS"/>
</dbReference>
<dbReference type="Pfam" id="PF00112">
    <property type="entry name" value="Peptidase_C1"/>
    <property type="match status" value="1"/>
</dbReference>
<evidence type="ECO:0000256" key="5">
    <source>
        <dbReference type="ARBA" id="ARBA00022807"/>
    </source>
</evidence>
<keyword evidence="4" id="KW-0378">Hydrolase</keyword>
<reference evidence="10 11" key="1">
    <citation type="journal article" date="2016" name="Nat. Commun.">
        <title>Extremotolerant tardigrade genome and improved radiotolerance of human cultured cells by tardigrade-unique protein.</title>
        <authorList>
            <person name="Hashimoto T."/>
            <person name="Horikawa D.D."/>
            <person name="Saito Y."/>
            <person name="Kuwahara H."/>
            <person name="Kozuka-Hata H."/>
            <person name="Shin-I T."/>
            <person name="Minakuchi Y."/>
            <person name="Ohishi K."/>
            <person name="Motoyama A."/>
            <person name="Aizu T."/>
            <person name="Enomoto A."/>
            <person name="Kondo K."/>
            <person name="Tanaka S."/>
            <person name="Hara Y."/>
            <person name="Koshikawa S."/>
            <person name="Sagara H."/>
            <person name="Miura T."/>
            <person name="Yokobori S."/>
            <person name="Miyagawa K."/>
            <person name="Suzuki Y."/>
            <person name="Kubo T."/>
            <person name="Oyama M."/>
            <person name="Kohara Y."/>
            <person name="Fujiyama A."/>
            <person name="Arakawa K."/>
            <person name="Katayama T."/>
            <person name="Toyoda A."/>
            <person name="Kunieda T."/>
        </authorList>
    </citation>
    <scope>NUCLEOTIDE SEQUENCE [LARGE SCALE GENOMIC DNA]</scope>
    <source>
        <strain evidence="10 11">YOKOZUNA-1</strain>
    </source>
</reference>
<evidence type="ECO:0000259" key="9">
    <source>
        <dbReference type="SMART" id="SM00645"/>
    </source>
</evidence>
<comment type="similarity">
    <text evidence="1">Belongs to the peptidase C1 family.</text>
</comment>
<dbReference type="EMBL" id="BDGG01000006">
    <property type="protein sequence ID" value="GAV00646.1"/>
    <property type="molecule type" value="Genomic_DNA"/>
</dbReference>
<dbReference type="PRINTS" id="PR00705">
    <property type="entry name" value="PAPAIN"/>
</dbReference>
<keyword evidence="7" id="KW-1015">Disulfide bond</keyword>
<feature type="chain" id="PRO_5018748305" description="Peptidase C1A papain C-terminal domain-containing protein" evidence="8">
    <location>
        <begin position="19"/>
        <end position="348"/>
    </location>
</feature>
<evidence type="ECO:0000256" key="2">
    <source>
        <dbReference type="ARBA" id="ARBA00022670"/>
    </source>
</evidence>
<dbReference type="PROSITE" id="PS00639">
    <property type="entry name" value="THIOL_PROTEASE_HIS"/>
    <property type="match status" value="1"/>
</dbReference>
<dbReference type="PROSITE" id="PS00640">
    <property type="entry name" value="THIOL_PROTEASE_ASN"/>
    <property type="match status" value="1"/>
</dbReference>
<keyword evidence="5" id="KW-0788">Thiol protease</keyword>
<dbReference type="InterPro" id="IPR000169">
    <property type="entry name" value="Pept_cys_AS"/>
</dbReference>
<sequence>MWLSMIVVVIVPWYTVTCHLNESAHEHLQPSPRWPAPGDMIKFINQLNTTWKAGRNYLDRLPVSTVDRMFGVIPPHYGYKSPLSTVKTVKIDGLPEQFDARKHWSNCVTIREIRNQGWCGACWAFGAVEAMSDRICISSGGTTQVRLSALDLLSCCTYCGYGCGGGIPDYAWAYWVKSGIVTGGEYHSQYGCRPYFIPSLNGSRSSRFLSSVDFTPQCVQQCDQQYSGTYEQDKHHGSNAYRISSDIDDIQSEIYRNWPVQVSFGIYEDFRKYESGVYQHVTGRYLSGHSIKLIGWGKENGVPYWLAANSWGTGWGEGGFVKFLRGTNECGIEEHVLAGTPDLLSMDK</sequence>
<evidence type="ECO:0000256" key="1">
    <source>
        <dbReference type="ARBA" id="ARBA00008455"/>
    </source>
</evidence>
<dbReference type="InterPro" id="IPR012599">
    <property type="entry name" value="Propeptide_C1A"/>
</dbReference>
<dbReference type="InterPro" id="IPR025661">
    <property type="entry name" value="Pept_asp_AS"/>
</dbReference>
<keyword evidence="3 8" id="KW-0732">Signal</keyword>
<dbReference type="SMART" id="SM00645">
    <property type="entry name" value="Pept_C1"/>
    <property type="match status" value="1"/>
</dbReference>
<dbReference type="Proteomes" id="UP000186922">
    <property type="component" value="Unassembled WGS sequence"/>
</dbReference>
<accession>A0A1D1VIL4</accession>
<evidence type="ECO:0000313" key="11">
    <source>
        <dbReference type="Proteomes" id="UP000186922"/>
    </source>
</evidence>
<dbReference type="GO" id="GO:0006508">
    <property type="term" value="P:proteolysis"/>
    <property type="evidence" value="ECO:0007669"/>
    <property type="project" value="UniProtKB-KW"/>
</dbReference>
<organism evidence="10 11">
    <name type="scientific">Ramazzottius varieornatus</name>
    <name type="common">Water bear</name>
    <name type="synonym">Tardigrade</name>
    <dbReference type="NCBI Taxonomy" id="947166"/>
    <lineage>
        <taxon>Eukaryota</taxon>
        <taxon>Metazoa</taxon>
        <taxon>Ecdysozoa</taxon>
        <taxon>Tardigrada</taxon>
        <taxon>Eutardigrada</taxon>
        <taxon>Parachela</taxon>
        <taxon>Hypsibioidea</taxon>
        <taxon>Ramazzottiidae</taxon>
        <taxon>Ramazzottius</taxon>
    </lineage>
</organism>
<protein>
    <recommendedName>
        <fullName evidence="9">Peptidase C1A papain C-terminal domain-containing protein</fullName>
    </recommendedName>
</protein>
<evidence type="ECO:0000256" key="8">
    <source>
        <dbReference type="SAM" id="SignalP"/>
    </source>
</evidence>
<dbReference type="FunFam" id="3.90.70.10:FF:000031">
    <property type="entry name" value="Cathepsin B"/>
    <property type="match status" value="1"/>
</dbReference>
<dbReference type="SUPFAM" id="SSF54001">
    <property type="entry name" value="Cysteine proteinases"/>
    <property type="match status" value="1"/>
</dbReference>
<dbReference type="InterPro" id="IPR013128">
    <property type="entry name" value="Peptidase_C1A"/>
</dbReference>
<proteinExistence type="inferred from homology"/>
<keyword evidence="11" id="KW-1185">Reference proteome</keyword>
<dbReference type="AlphaFoldDB" id="A0A1D1VIL4"/>
<dbReference type="InterPro" id="IPR038765">
    <property type="entry name" value="Papain-like_cys_pep_sf"/>
</dbReference>
<evidence type="ECO:0000256" key="4">
    <source>
        <dbReference type="ARBA" id="ARBA00022801"/>
    </source>
</evidence>
<evidence type="ECO:0000313" key="10">
    <source>
        <dbReference type="EMBL" id="GAV00646.1"/>
    </source>
</evidence>
<dbReference type="InterPro" id="IPR000668">
    <property type="entry name" value="Peptidase_C1A_C"/>
</dbReference>